<evidence type="ECO:0000256" key="2">
    <source>
        <dbReference type="ARBA" id="ARBA00013106"/>
    </source>
</evidence>
<dbReference type="RefSeq" id="WP_342038225.1">
    <property type="nucleotide sequence ID" value="NZ_BAABBK010000006.1"/>
</dbReference>
<organism evidence="7 8">
    <name type="scientific">Brevibacterium ammoniilyticum</name>
    <dbReference type="NCBI Taxonomy" id="1046555"/>
    <lineage>
        <taxon>Bacteria</taxon>
        <taxon>Bacillati</taxon>
        <taxon>Actinomycetota</taxon>
        <taxon>Actinomycetes</taxon>
        <taxon>Micrococcales</taxon>
        <taxon>Brevibacteriaceae</taxon>
        <taxon>Brevibacterium</taxon>
    </lineage>
</organism>
<dbReference type="PROSITE" id="PS00629">
    <property type="entry name" value="IMP_1"/>
    <property type="match status" value="1"/>
</dbReference>
<name>A0ABP9U4P5_9MICO</name>
<keyword evidence="4" id="KW-0378">Hydrolase</keyword>
<dbReference type="InterPro" id="IPR000760">
    <property type="entry name" value="Inositol_monophosphatase-like"/>
</dbReference>
<reference evidence="7 8" key="1">
    <citation type="submission" date="2024-02" db="EMBL/GenBank/DDBJ databases">
        <title>Characterization of antibiotic resistant novel bacterial strains and their environmental applications.</title>
        <authorList>
            <person name="Manzoor S."/>
            <person name="Abbas S."/>
            <person name="Arshad M."/>
            <person name="Li W.J."/>
            <person name="Ahmed I."/>
        </authorList>
    </citation>
    <scope>NUCLEOTIDE SEQUENCE [LARGE SCALE GENOMIC DNA]</scope>
    <source>
        <strain evidence="7 8">KACC 15558</strain>
    </source>
</reference>
<dbReference type="PANTHER" id="PTHR20854">
    <property type="entry name" value="INOSITOL MONOPHOSPHATASE"/>
    <property type="match status" value="1"/>
</dbReference>
<feature type="compositionally biased region" description="Gly residues" evidence="6">
    <location>
        <begin position="125"/>
        <end position="144"/>
    </location>
</feature>
<proteinExistence type="predicted"/>
<sequence>MSVPTSLPADLAAEPIVRIAADLSVMAWEQMTAWRSSLGADLDESVVDTKTSPNDLVTLADAQIESLVRGYLAAVRPGDLMVGEEGAEALDPVEFFDRELLLRLHSFDPVTGRLAEVTDTGLIGDGPGLGASGGPGEASGGAGETSGAEATGAVRLEWHVDPIDGTVNFVRGIEHFAFSVGVLHARGEEVESAPAEEVEAGVKRPAAAPAAGSSAGDPAGDWLVGLVASPGLGATFVAARGRGAYRVEGRLFDRMPEPIGTADAAPTPTSAKRLSGAPVGLSGRLLATGFAYKGDNRSRQLAKLPVLVDGYDDIRRCGSAALDLCMVAEGKVTCYAERGLGIYDYAGGALIAEEAGAFVHRGGAGGPTAAADSAEELARLIETI</sequence>
<dbReference type="EMBL" id="BAABNP010000007">
    <property type="protein sequence ID" value="GAA5341028.1"/>
    <property type="molecule type" value="Genomic_DNA"/>
</dbReference>
<evidence type="ECO:0000256" key="4">
    <source>
        <dbReference type="ARBA" id="ARBA00022801"/>
    </source>
</evidence>
<evidence type="ECO:0000256" key="3">
    <source>
        <dbReference type="ARBA" id="ARBA00022723"/>
    </source>
</evidence>
<evidence type="ECO:0000256" key="6">
    <source>
        <dbReference type="SAM" id="MobiDB-lite"/>
    </source>
</evidence>
<dbReference type="Gene3D" id="3.30.540.10">
    <property type="entry name" value="Fructose-1,6-Bisphosphatase, subunit A, domain 1"/>
    <property type="match status" value="1"/>
</dbReference>
<dbReference type="SUPFAM" id="SSF56655">
    <property type="entry name" value="Carbohydrate phosphatase"/>
    <property type="match status" value="1"/>
</dbReference>
<accession>A0ABP9U4P5</accession>
<dbReference type="Pfam" id="PF00459">
    <property type="entry name" value="Inositol_P"/>
    <property type="match status" value="2"/>
</dbReference>
<evidence type="ECO:0000256" key="5">
    <source>
        <dbReference type="ARBA" id="ARBA00022842"/>
    </source>
</evidence>
<evidence type="ECO:0000313" key="8">
    <source>
        <dbReference type="Proteomes" id="UP001498935"/>
    </source>
</evidence>
<feature type="region of interest" description="Disordered" evidence="6">
    <location>
        <begin position="125"/>
        <end position="149"/>
    </location>
</feature>
<keyword evidence="8" id="KW-1185">Reference proteome</keyword>
<dbReference type="Gene3D" id="3.40.190.80">
    <property type="match status" value="1"/>
</dbReference>
<keyword evidence="3" id="KW-0479">Metal-binding</keyword>
<protein>
    <recommendedName>
        <fullName evidence="2">inositol-phosphate phosphatase</fullName>
        <ecNumber evidence="2">3.1.3.25</ecNumber>
    </recommendedName>
</protein>
<dbReference type="Proteomes" id="UP001498935">
    <property type="component" value="Unassembled WGS sequence"/>
</dbReference>
<comment type="caution">
    <text evidence="7">The sequence shown here is derived from an EMBL/GenBank/DDBJ whole genome shotgun (WGS) entry which is preliminary data.</text>
</comment>
<dbReference type="InterPro" id="IPR020550">
    <property type="entry name" value="Inositol_monophosphatase_CS"/>
</dbReference>
<dbReference type="InterPro" id="IPR020583">
    <property type="entry name" value="Inositol_monoP_metal-BS"/>
</dbReference>
<gene>
    <name evidence="7" type="ORF">KACC15558_20680</name>
</gene>
<keyword evidence="5" id="KW-0460">Magnesium</keyword>
<evidence type="ECO:0000313" key="7">
    <source>
        <dbReference type="EMBL" id="GAA5341028.1"/>
    </source>
</evidence>
<dbReference type="PROSITE" id="PS00630">
    <property type="entry name" value="IMP_2"/>
    <property type="match status" value="1"/>
</dbReference>
<dbReference type="PANTHER" id="PTHR20854:SF4">
    <property type="entry name" value="INOSITOL-1-MONOPHOSPHATASE-RELATED"/>
    <property type="match status" value="1"/>
</dbReference>
<dbReference type="EC" id="3.1.3.25" evidence="2"/>
<comment type="catalytic activity">
    <reaction evidence="1">
        <text>a myo-inositol phosphate + H2O = myo-inositol + phosphate</text>
        <dbReference type="Rhea" id="RHEA:24056"/>
        <dbReference type="ChEBI" id="CHEBI:15377"/>
        <dbReference type="ChEBI" id="CHEBI:17268"/>
        <dbReference type="ChEBI" id="CHEBI:43474"/>
        <dbReference type="ChEBI" id="CHEBI:84139"/>
        <dbReference type="EC" id="3.1.3.25"/>
    </reaction>
</comment>
<evidence type="ECO:0000256" key="1">
    <source>
        <dbReference type="ARBA" id="ARBA00001033"/>
    </source>
</evidence>